<evidence type="ECO:0000259" key="8">
    <source>
        <dbReference type="Pfam" id="PF02879"/>
    </source>
</evidence>
<feature type="domain" description="Alpha-D-phosphohexomutase alpha/beta/alpha" evidence="7">
    <location>
        <begin position="16"/>
        <end position="146"/>
    </location>
</feature>
<accession>A0A9D1UG59</accession>
<name>A0A9D1UG59_9FIRM</name>
<evidence type="ECO:0000256" key="4">
    <source>
        <dbReference type="ARBA" id="ARBA00022723"/>
    </source>
</evidence>
<comment type="similarity">
    <text evidence="2">Belongs to the phosphohexose mutase family.</text>
</comment>
<dbReference type="AlphaFoldDB" id="A0A9D1UG59"/>
<gene>
    <name evidence="10" type="ORF">IAA48_02630</name>
</gene>
<dbReference type="InterPro" id="IPR005841">
    <property type="entry name" value="Alpha-D-phosphohexomutase_SF"/>
</dbReference>
<feature type="domain" description="Alpha-D-phosphohexomutase alpha/beta/alpha" evidence="8">
    <location>
        <begin position="168"/>
        <end position="270"/>
    </location>
</feature>
<dbReference type="Pfam" id="PF02879">
    <property type="entry name" value="PGM_PMM_II"/>
    <property type="match status" value="1"/>
</dbReference>
<dbReference type="Proteomes" id="UP000824205">
    <property type="component" value="Unassembled WGS sequence"/>
</dbReference>
<sequence>MLTILKDELLSLKSGSDIRGTAVETETEKVQLTDEVVSSVCTAFVRWYRSKYNCREFTVAVGHDSRISANRIKTAAVTAFVSEGACVYDCGLCATPAMFMAVVSDIKASASLEITASHHPYQKNGLKFFTPDGGLNGSDVTEILELAYDIEQGTKNGKVIKYDFMSVYSKHLQSVIVHDSNCGELPLKGLKISVDSGNGAGGFYAEMVLAPLGADVSASQFSEPDGMFPNHVPNPENQQAMESAQKMVLNSGSDLGIIFDTDVDRMGCVFSDGTEINRNRLVALASVIALKGNPGGTVVTDSLTSDGLRSFIENNLGGKQLRFKRGYKNVINKAVELNNGGINCPLAIETSGHAALRENYFLDDGAYLAAKIIALAAAMKKQGKDLISLVANLQEPAESVEIRIAIREPDFKTYGESVINAVAEFADSRNRWSLEKENYEGVRVNFNGGWFLLRLSVHDPILPLNIECEEAGKATKIASELKEFLKKFDKLDLVNFNKVQS</sequence>
<dbReference type="PANTHER" id="PTHR42946:SF1">
    <property type="entry name" value="PHOSPHOGLUCOMUTASE (ALPHA-D-GLUCOSE-1,6-BISPHOSPHATE-DEPENDENT)"/>
    <property type="match status" value="1"/>
</dbReference>
<protein>
    <submittedName>
        <fullName evidence="10">Phosphomannomutase/phosphoglucomutase</fullName>
    </submittedName>
</protein>
<evidence type="ECO:0000313" key="10">
    <source>
        <dbReference type="EMBL" id="HIW85366.1"/>
    </source>
</evidence>
<dbReference type="SUPFAM" id="SSF55957">
    <property type="entry name" value="Phosphoglucomutase, C-terminal domain"/>
    <property type="match status" value="1"/>
</dbReference>
<comment type="cofactor">
    <cofactor evidence="1">
        <name>Mg(2+)</name>
        <dbReference type="ChEBI" id="CHEBI:18420"/>
    </cofactor>
</comment>
<dbReference type="CDD" id="cd03089">
    <property type="entry name" value="PMM_PGM"/>
    <property type="match status" value="1"/>
</dbReference>
<dbReference type="Gene3D" id="3.40.120.10">
    <property type="entry name" value="Alpha-D-Glucose-1,6-Bisphosphate, subunit A, domain 3"/>
    <property type="match status" value="3"/>
</dbReference>
<feature type="domain" description="Alpha-D-phosphohexomutase alpha/beta/alpha" evidence="9">
    <location>
        <begin position="279"/>
        <end position="390"/>
    </location>
</feature>
<reference evidence="10" key="1">
    <citation type="journal article" date="2021" name="PeerJ">
        <title>Extensive microbial diversity within the chicken gut microbiome revealed by metagenomics and culture.</title>
        <authorList>
            <person name="Gilroy R."/>
            <person name="Ravi A."/>
            <person name="Getino M."/>
            <person name="Pursley I."/>
            <person name="Horton D.L."/>
            <person name="Alikhan N.F."/>
            <person name="Baker D."/>
            <person name="Gharbi K."/>
            <person name="Hall N."/>
            <person name="Watson M."/>
            <person name="Adriaenssens E.M."/>
            <person name="Foster-Nyarko E."/>
            <person name="Jarju S."/>
            <person name="Secka A."/>
            <person name="Antonio M."/>
            <person name="Oren A."/>
            <person name="Chaudhuri R.R."/>
            <person name="La Ragione R."/>
            <person name="Hildebrand F."/>
            <person name="Pallen M.J."/>
        </authorList>
    </citation>
    <scope>NUCLEOTIDE SEQUENCE</scope>
    <source>
        <strain evidence="10">421</strain>
    </source>
</reference>
<dbReference type="FunFam" id="3.40.120.10:FF:000010">
    <property type="entry name" value="phosphomannomutase/phosphoglucomutase isoform X1"/>
    <property type="match status" value="1"/>
</dbReference>
<dbReference type="Pfam" id="PF02878">
    <property type="entry name" value="PGM_PMM_I"/>
    <property type="match status" value="1"/>
</dbReference>
<evidence type="ECO:0000256" key="6">
    <source>
        <dbReference type="ARBA" id="ARBA00023235"/>
    </source>
</evidence>
<reference evidence="10" key="2">
    <citation type="submission" date="2021-04" db="EMBL/GenBank/DDBJ databases">
        <authorList>
            <person name="Gilroy R."/>
        </authorList>
    </citation>
    <scope>NUCLEOTIDE SEQUENCE</scope>
    <source>
        <strain evidence="10">421</strain>
    </source>
</reference>
<dbReference type="InterPro" id="IPR016055">
    <property type="entry name" value="A-D-PHexomutase_a/b/a-I/II/III"/>
</dbReference>
<dbReference type="InterPro" id="IPR005844">
    <property type="entry name" value="A-D-PHexomutase_a/b/a-I"/>
</dbReference>
<dbReference type="Gene3D" id="3.30.310.50">
    <property type="entry name" value="Alpha-D-phosphohexomutase, C-terminal domain"/>
    <property type="match status" value="1"/>
</dbReference>
<dbReference type="InterPro" id="IPR036900">
    <property type="entry name" value="A-D-PHexomutase_C_sf"/>
</dbReference>
<dbReference type="GO" id="GO:0046872">
    <property type="term" value="F:metal ion binding"/>
    <property type="evidence" value="ECO:0007669"/>
    <property type="project" value="UniProtKB-KW"/>
</dbReference>
<evidence type="ECO:0000259" key="9">
    <source>
        <dbReference type="Pfam" id="PF02880"/>
    </source>
</evidence>
<evidence type="ECO:0000256" key="2">
    <source>
        <dbReference type="ARBA" id="ARBA00010231"/>
    </source>
</evidence>
<dbReference type="SUPFAM" id="SSF53738">
    <property type="entry name" value="Phosphoglucomutase, first 3 domains"/>
    <property type="match status" value="3"/>
</dbReference>
<evidence type="ECO:0000259" key="7">
    <source>
        <dbReference type="Pfam" id="PF02878"/>
    </source>
</evidence>
<evidence type="ECO:0000256" key="1">
    <source>
        <dbReference type="ARBA" id="ARBA00001946"/>
    </source>
</evidence>
<dbReference type="InterPro" id="IPR005845">
    <property type="entry name" value="A-D-PHexomutase_a/b/a-II"/>
</dbReference>
<comment type="caution">
    <text evidence="10">The sequence shown here is derived from an EMBL/GenBank/DDBJ whole genome shotgun (WGS) entry which is preliminary data.</text>
</comment>
<keyword evidence="5" id="KW-0460">Magnesium</keyword>
<evidence type="ECO:0000256" key="5">
    <source>
        <dbReference type="ARBA" id="ARBA00022842"/>
    </source>
</evidence>
<evidence type="ECO:0000313" key="11">
    <source>
        <dbReference type="Proteomes" id="UP000824205"/>
    </source>
</evidence>
<dbReference type="PRINTS" id="PR00509">
    <property type="entry name" value="PGMPMM"/>
</dbReference>
<proteinExistence type="inferred from homology"/>
<dbReference type="GO" id="GO:0005975">
    <property type="term" value="P:carbohydrate metabolic process"/>
    <property type="evidence" value="ECO:0007669"/>
    <property type="project" value="InterPro"/>
</dbReference>
<keyword evidence="6" id="KW-0413">Isomerase</keyword>
<keyword evidence="3" id="KW-0597">Phosphoprotein</keyword>
<dbReference type="Pfam" id="PF02880">
    <property type="entry name" value="PGM_PMM_III"/>
    <property type="match status" value="1"/>
</dbReference>
<keyword evidence="4" id="KW-0479">Metal-binding</keyword>
<evidence type="ECO:0000256" key="3">
    <source>
        <dbReference type="ARBA" id="ARBA00022553"/>
    </source>
</evidence>
<dbReference type="GO" id="GO:0004615">
    <property type="term" value="F:phosphomannomutase activity"/>
    <property type="evidence" value="ECO:0007669"/>
    <property type="project" value="TreeGrafter"/>
</dbReference>
<organism evidence="10 11">
    <name type="scientific">Candidatus Eubacterium faecipullorum</name>
    <dbReference type="NCBI Taxonomy" id="2838571"/>
    <lineage>
        <taxon>Bacteria</taxon>
        <taxon>Bacillati</taxon>
        <taxon>Bacillota</taxon>
        <taxon>Clostridia</taxon>
        <taxon>Eubacteriales</taxon>
        <taxon>Eubacteriaceae</taxon>
        <taxon>Eubacterium</taxon>
    </lineage>
</organism>
<dbReference type="PANTHER" id="PTHR42946">
    <property type="entry name" value="PHOSPHOHEXOSE MUTASE"/>
    <property type="match status" value="1"/>
</dbReference>
<dbReference type="EMBL" id="DXGE01000011">
    <property type="protein sequence ID" value="HIW85366.1"/>
    <property type="molecule type" value="Genomic_DNA"/>
</dbReference>
<dbReference type="InterPro" id="IPR050060">
    <property type="entry name" value="Phosphoglucosamine_mutase"/>
</dbReference>
<dbReference type="InterPro" id="IPR005846">
    <property type="entry name" value="A-D-PHexomutase_a/b/a-III"/>
</dbReference>